<proteinExistence type="predicted"/>
<feature type="region of interest" description="Disordered" evidence="1">
    <location>
        <begin position="1"/>
        <end position="36"/>
    </location>
</feature>
<keyword evidence="2" id="KW-0812">Transmembrane</keyword>
<feature type="compositionally biased region" description="Basic and acidic residues" evidence="1">
    <location>
        <begin position="25"/>
        <end position="36"/>
    </location>
</feature>
<evidence type="ECO:0000313" key="3">
    <source>
        <dbReference type="Ensembl" id="ENSCCRP00020097901.1"/>
    </source>
</evidence>
<dbReference type="Proteomes" id="UP000694701">
    <property type="component" value="Unplaced"/>
</dbReference>
<reference evidence="3" key="1">
    <citation type="submission" date="2025-08" db="UniProtKB">
        <authorList>
            <consortium name="Ensembl"/>
        </authorList>
    </citation>
    <scope>IDENTIFICATION</scope>
</reference>
<evidence type="ECO:0000256" key="2">
    <source>
        <dbReference type="SAM" id="Phobius"/>
    </source>
</evidence>
<name>A0A8C2Q0U9_CYPCA</name>
<evidence type="ECO:0000313" key="4">
    <source>
        <dbReference type="Proteomes" id="UP000694701"/>
    </source>
</evidence>
<accession>A0A8C2Q0U9</accession>
<keyword evidence="2" id="KW-1133">Transmembrane helix</keyword>
<dbReference type="AlphaFoldDB" id="A0A8C2Q0U9"/>
<keyword evidence="2" id="KW-0472">Membrane</keyword>
<evidence type="ECO:0000256" key="1">
    <source>
        <dbReference type="SAM" id="MobiDB-lite"/>
    </source>
</evidence>
<sequence length="147" mass="16816">MESAESGERHEERRGGCLLSAGQKISEEQSIKKKGYDHERAKTRVNIGAAFQRWRELKEREGLESDAEVAFFLLDRRVTLILLCFTTYLCWLWLEYACVSPSHVCSFAIVLSFASAMIKTHWFPHFMELLGNVMGVFVLVLSNINIA</sequence>
<feature type="transmembrane region" description="Helical" evidence="2">
    <location>
        <begin position="129"/>
        <end position="146"/>
    </location>
</feature>
<feature type="transmembrane region" description="Helical" evidence="2">
    <location>
        <begin position="78"/>
        <end position="94"/>
    </location>
</feature>
<organism evidence="3 4">
    <name type="scientific">Cyprinus carpio</name>
    <name type="common">Common carp</name>
    <dbReference type="NCBI Taxonomy" id="7962"/>
    <lineage>
        <taxon>Eukaryota</taxon>
        <taxon>Metazoa</taxon>
        <taxon>Chordata</taxon>
        <taxon>Craniata</taxon>
        <taxon>Vertebrata</taxon>
        <taxon>Euteleostomi</taxon>
        <taxon>Actinopterygii</taxon>
        <taxon>Neopterygii</taxon>
        <taxon>Teleostei</taxon>
        <taxon>Ostariophysi</taxon>
        <taxon>Cypriniformes</taxon>
        <taxon>Cyprinidae</taxon>
        <taxon>Cyprininae</taxon>
        <taxon>Cyprinus</taxon>
    </lineage>
</organism>
<dbReference type="Ensembl" id="ENSCCRT00020107041.1">
    <property type="protein sequence ID" value="ENSCCRP00020097901.1"/>
    <property type="gene ID" value="ENSCCRG00020045043.1"/>
</dbReference>
<protein>
    <submittedName>
        <fullName evidence="3">Uncharacterized protein</fullName>
    </submittedName>
</protein>
<feature type="compositionally biased region" description="Basic and acidic residues" evidence="1">
    <location>
        <begin position="1"/>
        <end position="15"/>
    </location>
</feature>